<reference evidence="7" key="1">
    <citation type="submission" date="2023-10" db="EMBL/GenBank/DDBJ databases">
        <title>Genome assemblies of two species of porcelain crab, Petrolisthes cinctipes and Petrolisthes manimaculis (Anomura: Porcellanidae).</title>
        <authorList>
            <person name="Angst P."/>
        </authorList>
    </citation>
    <scope>NUCLEOTIDE SEQUENCE</scope>
    <source>
        <strain evidence="7">PB745_01</strain>
        <tissue evidence="7">Gill</tissue>
    </source>
</reference>
<dbReference type="SUPFAM" id="SSF48371">
    <property type="entry name" value="ARM repeat"/>
    <property type="match status" value="1"/>
</dbReference>
<accession>A0AAE1FST2</accession>
<dbReference type="PANTHER" id="PTHR23254">
    <property type="entry name" value="EIF4G DOMAIN PROTEIN"/>
    <property type="match status" value="1"/>
</dbReference>
<dbReference type="GO" id="GO:0003723">
    <property type="term" value="F:RNA binding"/>
    <property type="evidence" value="ECO:0007669"/>
    <property type="project" value="InterPro"/>
</dbReference>
<feature type="region of interest" description="Disordered" evidence="4">
    <location>
        <begin position="334"/>
        <end position="400"/>
    </location>
</feature>
<organism evidence="7 8">
    <name type="scientific">Petrolisthes cinctipes</name>
    <name type="common">Flat porcelain crab</name>
    <dbReference type="NCBI Taxonomy" id="88211"/>
    <lineage>
        <taxon>Eukaryota</taxon>
        <taxon>Metazoa</taxon>
        <taxon>Ecdysozoa</taxon>
        <taxon>Arthropoda</taxon>
        <taxon>Crustacea</taxon>
        <taxon>Multicrustacea</taxon>
        <taxon>Malacostraca</taxon>
        <taxon>Eumalacostraca</taxon>
        <taxon>Eucarida</taxon>
        <taxon>Decapoda</taxon>
        <taxon>Pleocyemata</taxon>
        <taxon>Anomura</taxon>
        <taxon>Galatheoidea</taxon>
        <taxon>Porcellanidae</taxon>
        <taxon>Petrolisthes</taxon>
    </lineage>
</organism>
<proteinExistence type="predicted"/>
<feature type="domain" description="MIF4G" evidence="5">
    <location>
        <begin position="125"/>
        <end position="332"/>
    </location>
</feature>
<dbReference type="InterPro" id="IPR016024">
    <property type="entry name" value="ARM-type_fold"/>
</dbReference>
<evidence type="ECO:0000256" key="2">
    <source>
        <dbReference type="ARBA" id="ARBA00022490"/>
    </source>
</evidence>
<name>A0AAE1FST2_PETCI</name>
<feature type="compositionally biased region" description="Acidic residues" evidence="4">
    <location>
        <begin position="383"/>
        <end position="394"/>
    </location>
</feature>
<dbReference type="EMBL" id="JAWQEG010002023">
    <property type="protein sequence ID" value="KAK3875000.1"/>
    <property type="molecule type" value="Genomic_DNA"/>
</dbReference>
<dbReference type="Pfam" id="PF02854">
    <property type="entry name" value="MIF4G"/>
    <property type="match status" value="1"/>
</dbReference>
<dbReference type="GO" id="GO:0008494">
    <property type="term" value="F:translation activator activity"/>
    <property type="evidence" value="ECO:0007669"/>
    <property type="project" value="TreeGrafter"/>
</dbReference>
<feature type="compositionally biased region" description="Polar residues" evidence="4">
    <location>
        <begin position="357"/>
        <end position="366"/>
    </location>
</feature>
<gene>
    <name evidence="7" type="ORF">Pcinc_015569</name>
    <name evidence="6" type="ORF">Pcinc_020096</name>
</gene>
<keyword evidence="2" id="KW-0963">Cytoplasm</keyword>
<dbReference type="GO" id="GO:0006446">
    <property type="term" value="P:regulation of translational initiation"/>
    <property type="evidence" value="ECO:0007669"/>
    <property type="project" value="TreeGrafter"/>
</dbReference>
<dbReference type="SMART" id="SM00543">
    <property type="entry name" value="MIF4G"/>
    <property type="match status" value="1"/>
</dbReference>
<evidence type="ECO:0000256" key="3">
    <source>
        <dbReference type="ARBA" id="ARBA00022845"/>
    </source>
</evidence>
<dbReference type="AlphaFoldDB" id="A0AAE1FST2"/>
<dbReference type="Gene3D" id="1.25.40.180">
    <property type="match status" value="1"/>
</dbReference>
<keyword evidence="8" id="KW-1185">Reference proteome</keyword>
<protein>
    <recommendedName>
        <fullName evidence="5">MIF4G domain-containing protein</fullName>
    </recommendedName>
</protein>
<evidence type="ECO:0000313" key="6">
    <source>
        <dbReference type="EMBL" id="KAK3875000.1"/>
    </source>
</evidence>
<dbReference type="GO" id="GO:0005737">
    <property type="term" value="C:cytoplasm"/>
    <property type="evidence" value="ECO:0007669"/>
    <property type="project" value="UniProtKB-SubCell"/>
</dbReference>
<evidence type="ECO:0000313" key="7">
    <source>
        <dbReference type="EMBL" id="KAK3879928.1"/>
    </source>
</evidence>
<comment type="caution">
    <text evidence="7">The sequence shown here is derived from an EMBL/GenBank/DDBJ whole genome shotgun (WGS) entry which is preliminary data.</text>
</comment>
<evidence type="ECO:0000313" key="8">
    <source>
        <dbReference type="Proteomes" id="UP001286313"/>
    </source>
</evidence>
<dbReference type="PANTHER" id="PTHR23254:SF15">
    <property type="entry name" value="POLYADENYLATE-BINDING PROTEIN-INTERACTING PROTEIN 1"/>
    <property type="match status" value="1"/>
</dbReference>
<dbReference type="Proteomes" id="UP001286313">
    <property type="component" value="Unassembled WGS sequence"/>
</dbReference>
<evidence type="ECO:0000256" key="4">
    <source>
        <dbReference type="SAM" id="MobiDB-lite"/>
    </source>
</evidence>
<feature type="compositionally biased region" description="Polar residues" evidence="4">
    <location>
        <begin position="36"/>
        <end position="57"/>
    </location>
</feature>
<evidence type="ECO:0000259" key="5">
    <source>
        <dbReference type="SMART" id="SM00543"/>
    </source>
</evidence>
<feature type="region of interest" description="Disordered" evidence="4">
    <location>
        <begin position="1"/>
        <end position="72"/>
    </location>
</feature>
<dbReference type="EMBL" id="JAWQEG010001378">
    <property type="protein sequence ID" value="KAK3879928.1"/>
    <property type="molecule type" value="Genomic_DNA"/>
</dbReference>
<dbReference type="InterPro" id="IPR051367">
    <property type="entry name" value="mRNA_TranslReg/HistoneTransl"/>
</dbReference>
<comment type="subcellular location">
    <subcellularLocation>
        <location evidence="1">Cytoplasm</location>
    </subcellularLocation>
</comment>
<keyword evidence="3" id="KW-0810">Translation regulation</keyword>
<sequence>MEVGVGRGRGRGRAVGVNEAGGLVADLRRPHVSPDVPQQVSLTQSQPQDHTPVTSTGKYDAQESKTKKTSALSADAPEFVPRFIQSSAQPSVQQQVQIANPAQNLQQIHQQVPQPQIHYMCHPVVLQVNNLVVQLTLKPNKFDQVARQLTTIFSWQVQDAFLMKELITVIFEQGVGELNFRYSGARLCQHLSKSITQAYNGPTFKSVLLQRCQEEFEVREVYLASEPSRVCGYTLFLAELFTQLVTSTGHPLEVLRSALCQLLSTLLSQPTDPNLKCVAQVLKFTGSALDRSHRGEMDKVMCQVKDAAMTAPLQAPNTRAMLLSVIELRAANWGRGPPSPTPAPSAASHPALPDSPTSTPTHSNVPLGTVYYGPGGVIQRVEDDPDDSASDNDDPAYYGWSPAVEELEGDVAEAFEEFLRLQQ</sequence>
<evidence type="ECO:0000256" key="1">
    <source>
        <dbReference type="ARBA" id="ARBA00004496"/>
    </source>
</evidence>
<dbReference type="InterPro" id="IPR003890">
    <property type="entry name" value="MIF4G-like_typ-3"/>
</dbReference>
<feature type="compositionally biased region" description="Low complexity" evidence="4">
    <location>
        <begin position="344"/>
        <end position="356"/>
    </location>
</feature>